<evidence type="ECO:0000313" key="2">
    <source>
        <dbReference type="EMBL" id="CAJ1388298.1"/>
    </source>
</evidence>
<organism evidence="2 3">
    <name type="scientific">Effrenium voratum</name>
    <dbReference type="NCBI Taxonomy" id="2562239"/>
    <lineage>
        <taxon>Eukaryota</taxon>
        <taxon>Sar</taxon>
        <taxon>Alveolata</taxon>
        <taxon>Dinophyceae</taxon>
        <taxon>Suessiales</taxon>
        <taxon>Symbiodiniaceae</taxon>
        <taxon>Effrenium</taxon>
    </lineage>
</organism>
<sequence>MACDIIKFYKWGMFLCLVIATIALYLAIKCPYASVCPAGFAAMLMTGIFAAASGIFMFFVKRSLSHVRKLHMEDLSAKKMTAKTRRCGGIARKCPCWSRWLFFFMSVGVISGFAVGVLLSTCPEAGDKLWLGKDCEMKTPDPKSEFGVLFALWFILAVLSTRVNAQKKPWPFLYEPEPEDTTFKGRGLFAFCAPCDMLSRLGIQTAKPPIQGSPRRAAGLRQVLALPPGLLDARAEMAEVHPQDSLAARRLESFLKAVERMPGELEILVQRRRKNLWGEEEEERTWDSSDFNCGKNEVRASRVCPFQRSRADGRHVQRQMLRL</sequence>
<proteinExistence type="predicted"/>
<feature type="transmembrane region" description="Helical" evidence="1">
    <location>
        <begin position="40"/>
        <end position="60"/>
    </location>
</feature>
<accession>A0AA36IKB5</accession>
<feature type="transmembrane region" description="Helical" evidence="1">
    <location>
        <begin position="146"/>
        <end position="165"/>
    </location>
</feature>
<reference evidence="2" key="1">
    <citation type="submission" date="2023-08" db="EMBL/GenBank/DDBJ databases">
        <authorList>
            <person name="Chen Y."/>
            <person name="Shah S."/>
            <person name="Dougan E. K."/>
            <person name="Thang M."/>
            <person name="Chan C."/>
        </authorList>
    </citation>
    <scope>NUCLEOTIDE SEQUENCE</scope>
</reference>
<dbReference type="AlphaFoldDB" id="A0AA36IKB5"/>
<keyword evidence="1" id="KW-1133">Transmembrane helix</keyword>
<evidence type="ECO:0000256" key="1">
    <source>
        <dbReference type="SAM" id="Phobius"/>
    </source>
</evidence>
<name>A0AA36IKB5_9DINO</name>
<feature type="transmembrane region" description="Helical" evidence="1">
    <location>
        <begin position="12"/>
        <end position="28"/>
    </location>
</feature>
<gene>
    <name evidence="2" type="ORF">EVOR1521_LOCUS14197</name>
</gene>
<dbReference type="EMBL" id="CAUJNA010001668">
    <property type="protein sequence ID" value="CAJ1388298.1"/>
    <property type="molecule type" value="Genomic_DNA"/>
</dbReference>
<keyword evidence="1" id="KW-0472">Membrane</keyword>
<evidence type="ECO:0000313" key="3">
    <source>
        <dbReference type="Proteomes" id="UP001178507"/>
    </source>
</evidence>
<keyword evidence="3" id="KW-1185">Reference proteome</keyword>
<comment type="caution">
    <text evidence="2">The sequence shown here is derived from an EMBL/GenBank/DDBJ whole genome shotgun (WGS) entry which is preliminary data.</text>
</comment>
<keyword evidence="1" id="KW-0812">Transmembrane</keyword>
<dbReference type="Proteomes" id="UP001178507">
    <property type="component" value="Unassembled WGS sequence"/>
</dbReference>
<feature type="transmembrane region" description="Helical" evidence="1">
    <location>
        <begin position="100"/>
        <end position="121"/>
    </location>
</feature>
<protein>
    <submittedName>
        <fullName evidence="2">Uncharacterized protein</fullName>
    </submittedName>
</protein>